<dbReference type="InterPro" id="IPR013785">
    <property type="entry name" value="Aldolase_TIM"/>
</dbReference>
<reference evidence="10" key="1">
    <citation type="submission" date="2015-01" db="EMBL/GenBank/DDBJ databases">
        <authorList>
            <person name="Aksoy S."/>
            <person name="Warren W."/>
            <person name="Wilson R.K."/>
        </authorList>
    </citation>
    <scope>NUCLEOTIDE SEQUENCE [LARGE SCALE GENOMIC DNA]</scope>
    <source>
        <strain evidence="10">IAEA</strain>
    </source>
</reference>
<evidence type="ECO:0000256" key="5">
    <source>
        <dbReference type="ARBA" id="ARBA00022977"/>
    </source>
</evidence>
<evidence type="ECO:0000313" key="10">
    <source>
        <dbReference type="Proteomes" id="UP000092460"/>
    </source>
</evidence>
<protein>
    <recommendedName>
        <fullName evidence="3">thiazole synthase</fullName>
        <ecNumber evidence="3">2.8.1.10</ecNumber>
    </recommendedName>
</protein>
<dbReference type="PANTHER" id="PTHR34266:SF2">
    <property type="entry name" value="THIAZOLE SYNTHASE"/>
    <property type="match status" value="1"/>
</dbReference>
<dbReference type="VEuPathDB" id="VectorBase:GPPI048660"/>
<keyword evidence="5" id="KW-0784">Thiamine biosynthesis</keyword>
<dbReference type="AlphaFoldDB" id="A0A1B0C479"/>
<organism evidence="9 10">
    <name type="scientific">Glossina palpalis gambiensis</name>
    <dbReference type="NCBI Taxonomy" id="67801"/>
    <lineage>
        <taxon>Eukaryota</taxon>
        <taxon>Metazoa</taxon>
        <taxon>Ecdysozoa</taxon>
        <taxon>Arthropoda</taxon>
        <taxon>Hexapoda</taxon>
        <taxon>Insecta</taxon>
        <taxon>Pterygota</taxon>
        <taxon>Neoptera</taxon>
        <taxon>Endopterygota</taxon>
        <taxon>Diptera</taxon>
        <taxon>Brachycera</taxon>
        <taxon>Muscomorpha</taxon>
        <taxon>Hippoboscoidea</taxon>
        <taxon>Glossinidae</taxon>
        <taxon>Glossina</taxon>
    </lineage>
</organism>
<comment type="function">
    <text evidence="1">Catalyzes the rearrangement of 1-deoxy-D-xylulose 5-phosphate (DXP) to produce the thiazole phosphate moiety of thiamine. Sulfur is provided by the thiocarboxylate moiety of the carrier protein ThiS. In vitro, sulfur can be provided by H(2)S.</text>
</comment>
<dbReference type="PANTHER" id="PTHR34266">
    <property type="entry name" value="THIAZOLE SYNTHASE"/>
    <property type="match status" value="1"/>
</dbReference>
<sequence length="229" mass="24677">MLEAIYASECELVTLSIRRIDLKNKKDRFLTALNTSKVKLLPNTSGASNAKEAILAANLAREALHTNWIKLEIHPEKKYLLPDPIETLHASEKLVKLGFIVLPYCSPDPVLCHRLAEVGCSAVMPLGSPIGSNQGLISRDFLKIIIEQINIPIIVDAGIGQPSHAVEAIEIGADAVLVNTAIATAYDPIGMAKSFKIAIKSAEIAKKSGISEKNTFAIGSSPLTKFLNN</sequence>
<evidence type="ECO:0000256" key="7">
    <source>
        <dbReference type="ARBA" id="ARBA00049897"/>
    </source>
</evidence>
<dbReference type="InterPro" id="IPR033983">
    <property type="entry name" value="Thiazole_synthase_ThiG"/>
</dbReference>
<dbReference type="Gene3D" id="3.20.20.70">
    <property type="entry name" value="Aldolase class I"/>
    <property type="match status" value="1"/>
</dbReference>
<evidence type="ECO:0000256" key="6">
    <source>
        <dbReference type="ARBA" id="ARBA00023270"/>
    </source>
</evidence>
<dbReference type="Pfam" id="PF05690">
    <property type="entry name" value="ThiG"/>
    <property type="match status" value="1"/>
</dbReference>
<dbReference type="STRING" id="67801.A0A1B0C479"/>
<evidence type="ECO:0000256" key="4">
    <source>
        <dbReference type="ARBA" id="ARBA00022679"/>
    </source>
</evidence>
<evidence type="ECO:0000256" key="1">
    <source>
        <dbReference type="ARBA" id="ARBA00002834"/>
    </source>
</evidence>
<dbReference type="EMBL" id="JXJN01025289">
    <property type="status" value="NOT_ANNOTATED_CDS"/>
    <property type="molecule type" value="Genomic_DNA"/>
</dbReference>
<dbReference type="EC" id="2.8.1.10" evidence="3"/>
<accession>A0A1B0C479</accession>
<dbReference type="SUPFAM" id="SSF110399">
    <property type="entry name" value="ThiG-like"/>
    <property type="match status" value="1"/>
</dbReference>
<dbReference type="Proteomes" id="UP000092460">
    <property type="component" value="Unassembled WGS sequence"/>
</dbReference>
<reference evidence="9" key="2">
    <citation type="submission" date="2020-05" db="UniProtKB">
        <authorList>
            <consortium name="EnsemblMetazoa"/>
        </authorList>
    </citation>
    <scope>IDENTIFICATION</scope>
    <source>
        <strain evidence="9">IAEA</strain>
    </source>
</reference>
<keyword evidence="4" id="KW-0808">Transferase</keyword>
<evidence type="ECO:0000259" key="8">
    <source>
        <dbReference type="Pfam" id="PF05690"/>
    </source>
</evidence>
<evidence type="ECO:0000256" key="3">
    <source>
        <dbReference type="ARBA" id="ARBA00011960"/>
    </source>
</evidence>
<dbReference type="InterPro" id="IPR008867">
    <property type="entry name" value="ThiG"/>
</dbReference>
<feature type="domain" description="Thiazole synthase ThiG" evidence="8">
    <location>
        <begin position="3"/>
        <end position="222"/>
    </location>
</feature>
<keyword evidence="6" id="KW-0704">Schiff base</keyword>
<evidence type="ECO:0000256" key="2">
    <source>
        <dbReference type="ARBA" id="ARBA00004948"/>
    </source>
</evidence>
<dbReference type="GO" id="GO:1990107">
    <property type="term" value="F:thiazole synthase activity"/>
    <property type="evidence" value="ECO:0007669"/>
    <property type="project" value="UniProtKB-EC"/>
</dbReference>
<comment type="pathway">
    <text evidence="2">Cofactor biosynthesis; thiamine diphosphate biosynthesis.</text>
</comment>
<evidence type="ECO:0000313" key="9">
    <source>
        <dbReference type="EnsemblMetazoa" id="GPPI048660-PA"/>
    </source>
</evidence>
<comment type="catalytic activity">
    <reaction evidence="7">
        <text>[ThiS sulfur-carrier protein]-C-terminal-Gly-aminoethanethioate + 2-iminoacetate + 1-deoxy-D-xylulose 5-phosphate = [ThiS sulfur-carrier protein]-C-terminal Gly-Gly + 2-[(2R,5Z)-2-carboxy-4-methylthiazol-5(2H)-ylidene]ethyl phosphate + 2 H2O + H(+)</text>
        <dbReference type="Rhea" id="RHEA:26297"/>
        <dbReference type="Rhea" id="RHEA-COMP:12909"/>
        <dbReference type="Rhea" id="RHEA-COMP:19908"/>
        <dbReference type="ChEBI" id="CHEBI:15377"/>
        <dbReference type="ChEBI" id="CHEBI:15378"/>
        <dbReference type="ChEBI" id="CHEBI:57792"/>
        <dbReference type="ChEBI" id="CHEBI:62899"/>
        <dbReference type="ChEBI" id="CHEBI:77846"/>
        <dbReference type="ChEBI" id="CHEBI:90778"/>
        <dbReference type="ChEBI" id="CHEBI:232372"/>
        <dbReference type="EC" id="2.8.1.10"/>
    </reaction>
</comment>
<proteinExistence type="predicted"/>
<dbReference type="EnsemblMetazoa" id="GPPI048660-RA">
    <property type="protein sequence ID" value="GPPI048660-PA"/>
    <property type="gene ID" value="GPPI048660"/>
</dbReference>
<keyword evidence="10" id="KW-1185">Reference proteome</keyword>
<name>A0A1B0C479_9MUSC</name>